<evidence type="ECO:0000313" key="1">
    <source>
        <dbReference type="EMBL" id="RCK56742.1"/>
    </source>
</evidence>
<keyword evidence="2" id="KW-1185">Reference proteome</keyword>
<dbReference type="EMBL" id="QORO01000008">
    <property type="protein sequence ID" value="RCK56742.1"/>
    <property type="molecule type" value="Genomic_DNA"/>
</dbReference>
<protein>
    <submittedName>
        <fullName evidence="1">Uncharacterized protein</fullName>
    </submittedName>
</protein>
<reference evidence="1 2" key="1">
    <citation type="submission" date="2018-07" db="EMBL/GenBank/DDBJ databases">
        <title>Microbacterium endoborsara sp. nov., a novel actinobacterium isolated from Borszczowia aralocaspica.</title>
        <authorList>
            <person name="An D."/>
        </authorList>
    </citation>
    <scope>NUCLEOTIDE SEQUENCE [LARGE SCALE GENOMIC DNA]</scope>
    <source>
        <strain evidence="1 2">C1.15228</strain>
    </source>
</reference>
<accession>A0A367XVB9</accession>
<organism evidence="1 2">
    <name type="scientific">Microbacterium sorbitolivorans</name>
    <dbReference type="NCBI Taxonomy" id="1867410"/>
    <lineage>
        <taxon>Bacteria</taxon>
        <taxon>Bacillati</taxon>
        <taxon>Actinomycetota</taxon>
        <taxon>Actinomycetes</taxon>
        <taxon>Micrococcales</taxon>
        <taxon>Microbacteriaceae</taxon>
        <taxon>Microbacterium</taxon>
    </lineage>
</organism>
<sequence>MTKAVFYPYPRLDAAHVRWSEWSVSVDGREVAIDDLADSWDANSELVFRRTVTIGVDAYRNLGGGEARLILTASCKHTAITRYASAALTFDRASGTAVADVRIAGRDISEALELRSKIVLPVPAKIGERRGPAWLSTRVVAEAKSADIRLSSDTDAFPTVAYSFEEQGILDAPWRISVNAEEPEAPFLHSIRLELNEDYSLIRDLMDGKPNATVEAELDASITRALVGGIARMSEINQTDARMDQIAAEYPDSLAAGAQRATKTYLKRSLDAAIRLYRTRPEDFEYLLASGTKIFANGRR</sequence>
<proteinExistence type="predicted"/>
<name>A0A367XVB9_9MICO</name>
<evidence type="ECO:0000313" key="2">
    <source>
        <dbReference type="Proteomes" id="UP000253508"/>
    </source>
</evidence>
<gene>
    <name evidence="1" type="ORF">DTO57_14155</name>
</gene>
<dbReference type="AlphaFoldDB" id="A0A367XVB9"/>
<comment type="caution">
    <text evidence="1">The sequence shown here is derived from an EMBL/GenBank/DDBJ whole genome shotgun (WGS) entry which is preliminary data.</text>
</comment>
<dbReference type="OrthoDB" id="5190698at2"/>
<dbReference type="Proteomes" id="UP000253508">
    <property type="component" value="Unassembled WGS sequence"/>
</dbReference>